<dbReference type="EC" id="3.1.2.22" evidence="2"/>
<gene>
    <name evidence="15" type="ORF">FVE85_1761</name>
</gene>
<comment type="subcellular location">
    <subcellularLocation>
        <location evidence="1">Mitochondrion</location>
    </subcellularLocation>
</comment>
<dbReference type="OrthoDB" id="408373at2759"/>
<dbReference type="AlphaFoldDB" id="A0A5J4YWA8"/>
<accession>A0A5J4YWA8</accession>
<keyword evidence="4" id="KW-0809">Transit peptide</keyword>
<organism evidence="15 16">
    <name type="scientific">Porphyridium purpureum</name>
    <name type="common">Red alga</name>
    <name type="synonym">Porphyridium cruentum</name>
    <dbReference type="NCBI Taxonomy" id="35688"/>
    <lineage>
        <taxon>Eukaryota</taxon>
        <taxon>Rhodophyta</taxon>
        <taxon>Bangiophyceae</taxon>
        <taxon>Porphyridiales</taxon>
        <taxon>Porphyridiaceae</taxon>
        <taxon>Porphyridium</taxon>
    </lineage>
</organism>
<evidence type="ECO:0000256" key="5">
    <source>
        <dbReference type="ARBA" id="ARBA00023128"/>
    </source>
</evidence>
<evidence type="ECO:0000256" key="6">
    <source>
        <dbReference type="ARBA" id="ARBA00039132"/>
    </source>
</evidence>
<evidence type="ECO:0000256" key="4">
    <source>
        <dbReference type="ARBA" id="ARBA00022946"/>
    </source>
</evidence>
<dbReference type="GO" id="GO:0008474">
    <property type="term" value="F:palmitoyl-(protein) hydrolase activity"/>
    <property type="evidence" value="ECO:0007669"/>
    <property type="project" value="UniProtKB-EC"/>
</dbReference>
<evidence type="ECO:0000256" key="9">
    <source>
        <dbReference type="ARBA" id="ARBA00042645"/>
    </source>
</evidence>
<dbReference type="InterPro" id="IPR029058">
    <property type="entry name" value="AB_hydrolase_fold"/>
</dbReference>
<dbReference type="InterPro" id="IPR052382">
    <property type="entry name" value="ABHD10_acyl-thioesterase"/>
</dbReference>
<dbReference type="GO" id="GO:0102390">
    <property type="term" value="F:mycophenolic acid acyl-glucuronide esterase activity"/>
    <property type="evidence" value="ECO:0007669"/>
    <property type="project" value="UniProtKB-EC"/>
</dbReference>
<dbReference type="Gene3D" id="3.40.50.1820">
    <property type="entry name" value="alpha/beta hydrolase"/>
    <property type="match status" value="1"/>
</dbReference>
<evidence type="ECO:0000256" key="1">
    <source>
        <dbReference type="ARBA" id="ARBA00004173"/>
    </source>
</evidence>
<comment type="catalytic activity">
    <reaction evidence="12">
        <text>S-hexadecanoyl-L-cysteinyl-[protein] + H2O = L-cysteinyl-[protein] + hexadecanoate + H(+)</text>
        <dbReference type="Rhea" id="RHEA:19233"/>
        <dbReference type="Rhea" id="RHEA-COMP:10131"/>
        <dbReference type="Rhea" id="RHEA-COMP:11032"/>
        <dbReference type="ChEBI" id="CHEBI:7896"/>
        <dbReference type="ChEBI" id="CHEBI:15377"/>
        <dbReference type="ChEBI" id="CHEBI:15378"/>
        <dbReference type="ChEBI" id="CHEBI:29950"/>
        <dbReference type="ChEBI" id="CHEBI:74151"/>
        <dbReference type="EC" id="3.1.2.22"/>
    </reaction>
    <physiologicalReaction direction="left-to-right" evidence="12">
        <dbReference type="Rhea" id="RHEA:19234"/>
    </physiologicalReaction>
</comment>
<evidence type="ECO:0000256" key="12">
    <source>
        <dbReference type="ARBA" id="ARBA00047409"/>
    </source>
</evidence>
<keyword evidence="5" id="KW-0496">Mitochondrion</keyword>
<evidence type="ECO:0000313" key="16">
    <source>
        <dbReference type="Proteomes" id="UP000324585"/>
    </source>
</evidence>
<sequence>MEQENNAAGRAAAHAFVSAPVSTAGHALRTTRASAHAHRLRLCAPRRAVANARRTQVRCQSLDNDDVLVIPNRKRNLEIQVEGVKIVYDYYPGEKGPIVMYLPGFFYARSRTAKVNALQTACNRRAQGFLALDYYGTDRSGGEFANGTVSRWVKDVVTILDQILPNKKVVLVGSGIGGWVMLHVAIQRPEAVVGLVGLSADPDFTERLLMPALSETQREELDSKGIIDLTWGYRKYPISKKLVDDGRNMLVLTGEKDSLPITCPVRLIQGLADEELPSTFPLEIVEKIRSTDVNVTFVKYGDHALENDSDFKLMINAVKEVSDLYFEYDLRSPTSG</sequence>
<proteinExistence type="predicted"/>
<dbReference type="OMA" id="TISRWLE"/>
<keyword evidence="3" id="KW-0378">Hydrolase</keyword>
<dbReference type="Proteomes" id="UP000324585">
    <property type="component" value="Unassembled WGS sequence"/>
</dbReference>
<dbReference type="PANTHER" id="PTHR16138:SF7">
    <property type="entry name" value="PALMITOYL-PROTEIN THIOESTERASE ABHD10, MITOCHONDRIAL"/>
    <property type="match status" value="1"/>
</dbReference>
<dbReference type="SUPFAM" id="SSF53474">
    <property type="entry name" value="alpha/beta-Hydrolases"/>
    <property type="match status" value="1"/>
</dbReference>
<feature type="domain" description="AB hydrolase-1" evidence="14">
    <location>
        <begin position="115"/>
        <end position="221"/>
    </location>
</feature>
<dbReference type="GO" id="GO:0004553">
    <property type="term" value="F:hydrolase activity, hydrolyzing O-glycosyl compounds"/>
    <property type="evidence" value="ECO:0007669"/>
    <property type="project" value="TreeGrafter"/>
</dbReference>
<evidence type="ECO:0000256" key="13">
    <source>
        <dbReference type="ARBA" id="ARBA00047972"/>
    </source>
</evidence>
<evidence type="ECO:0000256" key="8">
    <source>
        <dbReference type="ARBA" id="ARBA00041520"/>
    </source>
</evidence>
<evidence type="ECO:0000256" key="2">
    <source>
        <dbReference type="ARBA" id="ARBA00012423"/>
    </source>
</evidence>
<protein>
    <recommendedName>
        <fullName evidence="7">Palmitoyl-protein thioesterase ABHD10, mitochondrial</fullName>
        <ecNumber evidence="6">3.1.1.93</ecNumber>
        <ecNumber evidence="2">3.1.2.22</ecNumber>
    </recommendedName>
    <alternativeName>
        <fullName evidence="9">Acyl-protein thioesterase ABHD10</fullName>
    </alternativeName>
    <alternativeName>
        <fullName evidence="10">Alpha/beta hydrolase domain-containing protein 10</fullName>
    </alternativeName>
    <alternativeName>
        <fullName evidence="8">Mycophenolic acid acyl-glucuronide esterase, mitochondrial</fullName>
    </alternativeName>
</protein>
<dbReference type="GO" id="GO:0005739">
    <property type="term" value="C:mitochondrion"/>
    <property type="evidence" value="ECO:0007669"/>
    <property type="project" value="UniProtKB-SubCell"/>
</dbReference>
<comment type="catalytic activity">
    <reaction evidence="13">
        <text>mycophenolic acid O-acyl-beta-D-glucuronide + H2O = mycophenolate + D-glucuronate + H(+)</text>
        <dbReference type="Rhea" id="RHEA:34179"/>
        <dbReference type="ChEBI" id="CHEBI:15377"/>
        <dbReference type="ChEBI" id="CHEBI:15378"/>
        <dbReference type="ChEBI" id="CHEBI:58720"/>
        <dbReference type="ChEBI" id="CHEBI:62932"/>
        <dbReference type="ChEBI" id="CHEBI:66982"/>
        <dbReference type="EC" id="3.1.1.93"/>
    </reaction>
    <physiologicalReaction direction="left-to-right" evidence="13">
        <dbReference type="Rhea" id="RHEA:34180"/>
    </physiologicalReaction>
</comment>
<evidence type="ECO:0000313" key="15">
    <source>
        <dbReference type="EMBL" id="KAA8495606.1"/>
    </source>
</evidence>
<reference evidence="16" key="1">
    <citation type="journal article" date="2019" name="Nat. Commun.">
        <title>Expansion of phycobilisome linker gene families in mesophilic red algae.</title>
        <authorList>
            <person name="Lee J."/>
            <person name="Kim D."/>
            <person name="Bhattacharya D."/>
            <person name="Yoon H.S."/>
        </authorList>
    </citation>
    <scope>NUCLEOTIDE SEQUENCE [LARGE SCALE GENOMIC DNA]</scope>
    <source>
        <strain evidence="16">CCMP 1328</strain>
    </source>
</reference>
<dbReference type="EMBL" id="VRMN01000003">
    <property type="protein sequence ID" value="KAA8495606.1"/>
    <property type="molecule type" value="Genomic_DNA"/>
</dbReference>
<comment type="function">
    <text evidence="11">Acts as an acyl-protein thioesterase that hydrolyzes fatty acids from acylated residues in proteins. Regulates the mitochondrial S-depalmitoylation of the nucleophilic active site residue of peroxiredoxin-5/PRDX5, a key antioxidant protein, therefore modulating mitochondrial antioxidant ability. Also catalyzes the deglucuronidation of mycophenolic acid acyl-glucuronide, an active metabolite of the immunosuppressant drug mycophenolate.</text>
</comment>
<evidence type="ECO:0000256" key="10">
    <source>
        <dbReference type="ARBA" id="ARBA00042704"/>
    </source>
</evidence>
<comment type="caution">
    <text evidence="15">The sequence shown here is derived from an EMBL/GenBank/DDBJ whole genome shotgun (WGS) entry which is preliminary data.</text>
</comment>
<evidence type="ECO:0000256" key="3">
    <source>
        <dbReference type="ARBA" id="ARBA00022801"/>
    </source>
</evidence>
<evidence type="ECO:0000259" key="14">
    <source>
        <dbReference type="Pfam" id="PF12697"/>
    </source>
</evidence>
<keyword evidence="16" id="KW-1185">Reference proteome</keyword>
<dbReference type="PANTHER" id="PTHR16138">
    <property type="entry name" value="MYCOPHENOLIC ACID ACYL-GLUCURONIDE ESTERASE, MITOCHONDRIAL"/>
    <property type="match status" value="1"/>
</dbReference>
<evidence type="ECO:0000256" key="7">
    <source>
        <dbReference type="ARBA" id="ARBA00039314"/>
    </source>
</evidence>
<name>A0A5J4YWA8_PORPP</name>
<dbReference type="InterPro" id="IPR000073">
    <property type="entry name" value="AB_hydrolase_1"/>
</dbReference>
<dbReference type="EC" id="3.1.1.93" evidence="6"/>
<evidence type="ECO:0000256" key="11">
    <source>
        <dbReference type="ARBA" id="ARBA00046047"/>
    </source>
</evidence>
<dbReference type="Pfam" id="PF12697">
    <property type="entry name" value="Abhydrolase_6"/>
    <property type="match status" value="1"/>
</dbReference>